<dbReference type="CDD" id="cd02440">
    <property type="entry name" value="AdoMet_MTases"/>
    <property type="match status" value="1"/>
</dbReference>
<dbReference type="AlphaFoldDB" id="A0A315XZ81"/>
<dbReference type="SUPFAM" id="SSF53335">
    <property type="entry name" value="S-adenosyl-L-methionine-dependent methyltransferases"/>
    <property type="match status" value="1"/>
</dbReference>
<feature type="binding site" evidence="1">
    <location>
        <position position="26"/>
    </location>
    <ligand>
        <name>Zn(2+)</name>
        <dbReference type="ChEBI" id="CHEBI:29105"/>
    </ligand>
</feature>
<dbReference type="InterPro" id="IPR048647">
    <property type="entry name" value="RlmA_N"/>
</dbReference>
<evidence type="ECO:0000259" key="4">
    <source>
        <dbReference type="Pfam" id="PF21302"/>
    </source>
</evidence>
<dbReference type="PIRSF" id="PIRSF018249">
    <property type="entry name" value="MyrA_prd"/>
    <property type="match status" value="1"/>
</dbReference>
<keyword evidence="5" id="KW-0808">Transferase</keyword>
<dbReference type="InterPro" id="IPR029063">
    <property type="entry name" value="SAM-dependent_MTases_sf"/>
</dbReference>
<evidence type="ECO:0000313" key="5">
    <source>
        <dbReference type="EMBL" id="PWJ13053.1"/>
    </source>
</evidence>
<dbReference type="GO" id="GO:0046872">
    <property type="term" value="F:metal ion binding"/>
    <property type="evidence" value="ECO:0007669"/>
    <property type="project" value="UniProtKB-KW"/>
</dbReference>
<dbReference type="Gene3D" id="3.40.50.150">
    <property type="entry name" value="Vaccinia Virus protein VP39"/>
    <property type="match status" value="1"/>
</dbReference>
<evidence type="ECO:0000259" key="3">
    <source>
        <dbReference type="Pfam" id="PF13847"/>
    </source>
</evidence>
<feature type="binding site" evidence="1">
    <location>
        <position position="22"/>
    </location>
    <ligand>
        <name>Zn(2+)</name>
        <dbReference type="ChEBI" id="CHEBI:29105"/>
    </ligand>
</feature>
<keyword evidence="1" id="KW-0862">Zinc</keyword>
<organism evidence="5 6">
    <name type="scientific">Ruminococcus flavefaciens</name>
    <dbReference type="NCBI Taxonomy" id="1265"/>
    <lineage>
        <taxon>Bacteria</taxon>
        <taxon>Bacillati</taxon>
        <taxon>Bacillota</taxon>
        <taxon>Clostridia</taxon>
        <taxon>Eubacteriales</taxon>
        <taxon>Oscillospiraceae</taxon>
        <taxon>Ruminococcus</taxon>
    </lineage>
</organism>
<feature type="binding site" evidence="2">
    <location>
        <position position="186"/>
    </location>
    <ligand>
        <name>S-adenosyl-L-methionine</name>
        <dbReference type="ChEBI" id="CHEBI:59789"/>
    </ligand>
</feature>
<keyword evidence="5" id="KW-0489">Methyltransferase</keyword>
<evidence type="ECO:0000256" key="2">
    <source>
        <dbReference type="PIRSR" id="PIRSR018249-2"/>
    </source>
</evidence>
<dbReference type="InterPro" id="IPR016718">
    <property type="entry name" value="rRNA_m1G-MeTrfase_A_prd"/>
</dbReference>
<evidence type="ECO:0000256" key="1">
    <source>
        <dbReference type="PIRSR" id="PIRSR018249-1"/>
    </source>
</evidence>
<feature type="binding site" evidence="2">
    <location>
        <begin position="95"/>
        <end position="96"/>
    </location>
    <ligand>
        <name>S-adenosyl-L-methionine</name>
        <dbReference type="ChEBI" id="CHEBI:59789"/>
    </ligand>
</feature>
<dbReference type="EMBL" id="QGDI01000005">
    <property type="protein sequence ID" value="PWJ13053.1"/>
    <property type="molecule type" value="Genomic_DNA"/>
</dbReference>
<reference evidence="5 6" key="1">
    <citation type="submission" date="2018-05" db="EMBL/GenBank/DDBJ databases">
        <title>The Hungate 1000. A catalogue of reference genomes from the rumen microbiome.</title>
        <authorList>
            <person name="Kelly W."/>
        </authorList>
    </citation>
    <scope>NUCLEOTIDE SEQUENCE [LARGE SCALE GENOMIC DNA]</scope>
    <source>
        <strain evidence="5 6">SAb67</strain>
    </source>
</reference>
<proteinExistence type="predicted"/>
<accession>A0A315XZ81</accession>
<dbReference type="Proteomes" id="UP000245720">
    <property type="component" value="Unassembled WGS sequence"/>
</dbReference>
<dbReference type="GO" id="GO:0008168">
    <property type="term" value="F:methyltransferase activity"/>
    <property type="evidence" value="ECO:0007669"/>
    <property type="project" value="UniProtKB-KW"/>
</dbReference>
<feature type="domain" description="Methyltransferase" evidence="3">
    <location>
        <begin position="85"/>
        <end position="200"/>
    </location>
</feature>
<dbReference type="RefSeq" id="WP_109726337.1">
    <property type="nucleotide sequence ID" value="NZ_QGDI01000005.1"/>
</dbReference>
<dbReference type="Pfam" id="PF21302">
    <property type="entry name" value="Zn_ribbon_RlmA"/>
    <property type="match status" value="1"/>
</dbReference>
<gene>
    <name evidence="5" type="ORF">IE37_01552</name>
</gene>
<protein>
    <submittedName>
        <fullName evidence="5">23S rRNA (Guanine745-N1)-methyltransferase</fullName>
    </submittedName>
</protein>
<dbReference type="GO" id="GO:0032259">
    <property type="term" value="P:methylation"/>
    <property type="evidence" value="ECO:0007669"/>
    <property type="project" value="UniProtKB-KW"/>
</dbReference>
<feature type="binding site" evidence="1">
    <location>
        <position position="9"/>
    </location>
    <ligand>
        <name>Zn(2+)</name>
        <dbReference type="ChEBI" id="CHEBI:29105"/>
    </ligand>
</feature>
<feature type="domain" description="23S rRNA (guanine(745)-N(1))-methyltransferase N-terminal" evidence="4">
    <location>
        <begin position="4"/>
        <end position="39"/>
    </location>
</feature>
<dbReference type="InterPro" id="IPR025714">
    <property type="entry name" value="Methyltranfer_dom"/>
</dbReference>
<name>A0A315XZ81_RUMFL</name>
<comment type="caution">
    <text evidence="5">The sequence shown here is derived from an EMBL/GenBank/DDBJ whole genome shotgun (WGS) entry which is preliminary data.</text>
</comment>
<dbReference type="STRING" id="1265.SAMN02910280_2534"/>
<keyword evidence="1" id="KW-0479">Metal-binding</keyword>
<feature type="binding site" evidence="1">
    <location>
        <position position="6"/>
    </location>
    <ligand>
        <name>Zn(2+)</name>
        <dbReference type="ChEBI" id="CHEBI:29105"/>
    </ligand>
</feature>
<dbReference type="Pfam" id="PF13847">
    <property type="entry name" value="Methyltransf_31"/>
    <property type="match status" value="1"/>
</dbReference>
<evidence type="ECO:0000313" key="6">
    <source>
        <dbReference type="Proteomes" id="UP000245720"/>
    </source>
</evidence>
<dbReference type="OrthoDB" id="5522265at2"/>
<keyword evidence="2" id="KW-0949">S-adenosyl-L-methionine</keyword>
<feature type="binding site" evidence="2">
    <location>
        <position position="68"/>
    </location>
    <ligand>
        <name>S-adenosyl-L-methionine</name>
        <dbReference type="ChEBI" id="CHEBI:59789"/>
    </ligand>
</feature>
<sequence>MSVFICPVCGQKLDISGNSYICPNRHSFDRAKSGYVNLLLSKHMGKTVHGDNKLMVQARRNFLGKGYYKPLCDALCSAVTEHFTGGTIIDAGCGEGYYTDAIIEQLKQRDIAAEVCGIDISKAAVEYCAKLCRGAELAVASVFHIPVADSSCDMLVTLFAPYCGEEFRRVLKKGGVMIMAIPSADHLWELKQAVYDTPYKNEVKPYELEGFEFIRAQKVTYNMELTSSEDIMALFSMTPYYYRTGRDQQERLANLDSLSTKADFELLVYRNI</sequence>